<evidence type="ECO:0000256" key="1">
    <source>
        <dbReference type="ARBA" id="ARBA00010062"/>
    </source>
</evidence>
<keyword evidence="2" id="KW-0732">Signal</keyword>
<gene>
    <name evidence="4" type="ORF">FJU08_07355</name>
</gene>
<dbReference type="Gene3D" id="3.40.50.2300">
    <property type="match status" value="2"/>
</dbReference>
<evidence type="ECO:0000313" key="4">
    <source>
        <dbReference type="EMBL" id="TPW31561.1"/>
    </source>
</evidence>
<dbReference type="PROSITE" id="PS51257">
    <property type="entry name" value="PROKAR_LIPOPROTEIN"/>
    <property type="match status" value="1"/>
</dbReference>
<dbReference type="EMBL" id="VHLG01000003">
    <property type="protein sequence ID" value="TPW31561.1"/>
    <property type="molecule type" value="Genomic_DNA"/>
</dbReference>
<evidence type="ECO:0000259" key="3">
    <source>
        <dbReference type="Pfam" id="PF13458"/>
    </source>
</evidence>
<dbReference type="Pfam" id="PF13458">
    <property type="entry name" value="Peripla_BP_6"/>
    <property type="match status" value="1"/>
</dbReference>
<dbReference type="PANTHER" id="PTHR47628">
    <property type="match status" value="1"/>
</dbReference>
<dbReference type="CDD" id="cd06358">
    <property type="entry name" value="PBP1_NHase"/>
    <property type="match status" value="1"/>
</dbReference>
<accession>A0A506UEI3</accession>
<dbReference type="InterPro" id="IPR028082">
    <property type="entry name" value="Peripla_BP_I"/>
</dbReference>
<dbReference type="AlphaFoldDB" id="A0A506UEI3"/>
<dbReference type="PANTHER" id="PTHR47628:SF1">
    <property type="entry name" value="ALIPHATIC AMIDASE EXPRESSION-REGULATING PROTEIN"/>
    <property type="match status" value="1"/>
</dbReference>
<keyword evidence="5" id="KW-1185">Reference proteome</keyword>
<comment type="caution">
    <text evidence="4">The sequence shown here is derived from an EMBL/GenBank/DDBJ whole genome shotgun (WGS) entry which is preliminary data.</text>
</comment>
<dbReference type="OrthoDB" id="9803275at2"/>
<dbReference type="SUPFAM" id="SSF53822">
    <property type="entry name" value="Periplasmic binding protein-like I"/>
    <property type="match status" value="1"/>
</dbReference>
<name>A0A506UEI3_9HYPH</name>
<sequence length="353" mass="38648">MRNIRIGLLIAQEGSAGLWAPSGVACARLAVDEINRDSGILHRDVELVVVNAGPSAATGAKAAEDAIFRHGVDGIVGMIPSYARPSIARLTDNRVPFVYTPQYEGFAAEPDVLTTGETAEELMRPALEWLIGQRGAKRFFLCGNDYVWPRFSLRIAGKLIRDMGGMVTGELFVPVGVADYDRIIEQIKATRSDAVLPYFLGSDSITFNRAFCEAGLAPKVLRFSSAIDETIVYGLNEDETENMLVASAYFSSIRSSNNGAFLERYHMAFGESPPPVNTFGQSCYEGIYSLAAMVQEAESFDIRALKRYFGRIPQPRTARGAEARPAVGSRHPVHLAELDGYDFRILNPSGFFS</sequence>
<reference evidence="4 5" key="1">
    <citation type="submission" date="2019-06" db="EMBL/GenBank/DDBJ databases">
        <authorList>
            <person name="Li M."/>
        </authorList>
    </citation>
    <scope>NUCLEOTIDE SEQUENCE [LARGE SCALE GENOMIC DNA]</scope>
    <source>
        <strain evidence="4 5">BGMRC2036</strain>
    </source>
</reference>
<feature type="domain" description="Leucine-binding protein" evidence="3">
    <location>
        <begin position="4"/>
        <end position="306"/>
    </location>
</feature>
<evidence type="ECO:0000313" key="5">
    <source>
        <dbReference type="Proteomes" id="UP000318801"/>
    </source>
</evidence>
<dbReference type="InterPro" id="IPR028081">
    <property type="entry name" value="Leu-bd"/>
</dbReference>
<organism evidence="4 5">
    <name type="scientific">Martelella alba</name>
    <dbReference type="NCBI Taxonomy" id="2590451"/>
    <lineage>
        <taxon>Bacteria</taxon>
        <taxon>Pseudomonadati</taxon>
        <taxon>Pseudomonadota</taxon>
        <taxon>Alphaproteobacteria</taxon>
        <taxon>Hyphomicrobiales</taxon>
        <taxon>Aurantimonadaceae</taxon>
        <taxon>Martelella</taxon>
    </lineage>
</organism>
<protein>
    <submittedName>
        <fullName evidence="4">Amino acid ABC transporter</fullName>
    </submittedName>
</protein>
<dbReference type="RefSeq" id="WP_141148331.1">
    <property type="nucleotide sequence ID" value="NZ_VHLG01000003.1"/>
</dbReference>
<dbReference type="Proteomes" id="UP000318801">
    <property type="component" value="Unassembled WGS sequence"/>
</dbReference>
<proteinExistence type="inferred from homology"/>
<comment type="similarity">
    <text evidence="1">Belongs to the leucine-binding protein family.</text>
</comment>
<evidence type="ECO:0000256" key="2">
    <source>
        <dbReference type="ARBA" id="ARBA00022729"/>
    </source>
</evidence>